<evidence type="ECO:0000313" key="3">
    <source>
        <dbReference type="Proteomes" id="UP001056291"/>
    </source>
</evidence>
<dbReference type="Proteomes" id="UP001056291">
    <property type="component" value="Chromosome"/>
</dbReference>
<proteinExistence type="predicted"/>
<dbReference type="PANTHER" id="PTHR41252">
    <property type="entry name" value="BLR2505 PROTEIN"/>
    <property type="match status" value="1"/>
</dbReference>
<evidence type="ECO:0000259" key="1">
    <source>
        <dbReference type="Pfam" id="PF12680"/>
    </source>
</evidence>
<protein>
    <submittedName>
        <fullName evidence="2">Nuclear transport factor 2 family protein</fullName>
    </submittedName>
</protein>
<name>A0ABY4W934_9PROT</name>
<organism evidence="2 3">
    <name type="scientific">Sneathiella marina</name>
    <dbReference type="NCBI Taxonomy" id="2950108"/>
    <lineage>
        <taxon>Bacteria</taxon>
        <taxon>Pseudomonadati</taxon>
        <taxon>Pseudomonadota</taxon>
        <taxon>Alphaproteobacteria</taxon>
        <taxon>Sneathiellales</taxon>
        <taxon>Sneathiellaceae</taxon>
        <taxon>Sneathiella</taxon>
    </lineage>
</organism>
<dbReference type="Gene3D" id="3.10.450.50">
    <property type="match status" value="1"/>
</dbReference>
<evidence type="ECO:0000313" key="2">
    <source>
        <dbReference type="EMBL" id="USG61151.1"/>
    </source>
</evidence>
<dbReference type="PANTHER" id="PTHR41252:SF1">
    <property type="entry name" value="BLR2505 PROTEIN"/>
    <property type="match status" value="1"/>
</dbReference>
<feature type="domain" description="SnoaL-like" evidence="1">
    <location>
        <begin position="9"/>
        <end position="116"/>
    </location>
</feature>
<dbReference type="EMBL" id="CP098747">
    <property type="protein sequence ID" value="USG61151.1"/>
    <property type="molecule type" value="Genomic_DNA"/>
</dbReference>
<gene>
    <name evidence="2" type="ORF">NBZ79_18505</name>
</gene>
<dbReference type="Pfam" id="PF12680">
    <property type="entry name" value="SnoaL_2"/>
    <property type="match status" value="1"/>
</dbReference>
<dbReference type="RefSeq" id="WP_251934138.1">
    <property type="nucleotide sequence ID" value="NZ_CP098747.1"/>
</dbReference>
<accession>A0ABY4W934</accession>
<dbReference type="SUPFAM" id="SSF54427">
    <property type="entry name" value="NTF2-like"/>
    <property type="match status" value="1"/>
</dbReference>
<keyword evidence="3" id="KW-1185">Reference proteome</keyword>
<dbReference type="InterPro" id="IPR037401">
    <property type="entry name" value="SnoaL-like"/>
</dbReference>
<sequence>MSDISQLEVRNLFRHLQINEAEKFFAQVRDDVQWTVKGTHPLAGHYQSKQAFLKATFSRLNLILQEGVVLKVEHIFTANNTAVVEMKSLSTAKNGKPFNNTYCWVVEFDGDKKIAAVRAYLDSALVQQVVDENE</sequence>
<reference evidence="2" key="1">
    <citation type="submission" date="2022-06" db="EMBL/GenBank/DDBJ databases">
        <title>Sneathiella actinostolidae sp. nov., isolated from a sea anemonein the Western Pacific Ocean.</title>
        <authorList>
            <person name="Wei M.J."/>
        </authorList>
    </citation>
    <scope>NUCLEOTIDE SEQUENCE</scope>
    <source>
        <strain evidence="2">PHK-P5</strain>
    </source>
</reference>
<dbReference type="InterPro" id="IPR032710">
    <property type="entry name" value="NTF2-like_dom_sf"/>
</dbReference>